<protein>
    <recommendedName>
        <fullName evidence="4">Type II toxin-antitoxin system mRNA interferase toxin, RelE/StbE family</fullName>
    </recommendedName>
</protein>
<dbReference type="InterPro" id="IPR007712">
    <property type="entry name" value="RelE/ParE_toxin"/>
</dbReference>
<organism evidence="2 3">
    <name type="scientific">Fermentimicrarchaeum limneticum</name>
    <dbReference type="NCBI Taxonomy" id="2795018"/>
    <lineage>
        <taxon>Archaea</taxon>
        <taxon>Candidatus Micrarchaeota</taxon>
        <taxon>Candidatus Fermentimicrarchaeales</taxon>
        <taxon>Candidatus Fermentimicrarchaeaceae</taxon>
        <taxon>Candidatus Fermentimicrarchaeum</taxon>
    </lineage>
</organism>
<reference evidence="3" key="1">
    <citation type="submission" date="2020-07" db="EMBL/GenBank/DDBJ databases">
        <title>Metabolic diversity and evolutionary history of the archaeal phylum ###Micrarchaeota### uncovered from a freshwater lake metagenome.</title>
        <authorList>
            <person name="Kadnikov V.V."/>
            <person name="Savvichev A.S."/>
            <person name="Mardanov A.V."/>
            <person name="Beletsky A.V."/>
            <person name="Chupakov A.V."/>
            <person name="Kokryatskaya N.M."/>
            <person name="Pimenov N.V."/>
            <person name="Ravin N.V."/>
        </authorList>
    </citation>
    <scope>NUCLEOTIDE SEQUENCE [LARGE SCALE GENOMIC DNA]</scope>
</reference>
<evidence type="ECO:0000313" key="3">
    <source>
        <dbReference type="Proteomes" id="UP000510821"/>
    </source>
</evidence>
<evidence type="ECO:0000313" key="2">
    <source>
        <dbReference type="EMBL" id="QLJ53481.1"/>
    </source>
</evidence>
<dbReference type="KEGG" id="flt:Sv326_1306"/>
<evidence type="ECO:0008006" key="4">
    <source>
        <dbReference type="Google" id="ProtNLM"/>
    </source>
</evidence>
<proteinExistence type="predicted"/>
<evidence type="ECO:0000256" key="1">
    <source>
        <dbReference type="ARBA" id="ARBA00022649"/>
    </source>
</evidence>
<dbReference type="AlphaFoldDB" id="A0A7D6BTK3"/>
<dbReference type="Gene3D" id="3.30.2310.20">
    <property type="entry name" value="RelE-like"/>
    <property type="match status" value="1"/>
</dbReference>
<dbReference type="SUPFAM" id="SSF143011">
    <property type="entry name" value="RelE-like"/>
    <property type="match status" value="1"/>
</dbReference>
<dbReference type="InterPro" id="IPR035093">
    <property type="entry name" value="RelE/ParE_toxin_dom_sf"/>
</dbReference>
<accession>A0A7D6BTK3</accession>
<dbReference type="NCBIfam" id="TIGR02385">
    <property type="entry name" value="RelE_StbE"/>
    <property type="match status" value="1"/>
</dbReference>
<name>A0A7D6BTK3_FERL1</name>
<sequence>MAYSLEVEEHTERKFRKLAKKDKAQLKIINRKVQEILENPYQFKPLRGDMHGARRVHIGKSFVLIYEVEEDRKLVRILDYEHHDKVYG</sequence>
<dbReference type="EMBL" id="CP058998">
    <property type="protein sequence ID" value="QLJ53481.1"/>
    <property type="molecule type" value="Genomic_DNA"/>
</dbReference>
<dbReference type="Proteomes" id="UP000510821">
    <property type="component" value="Chromosome"/>
</dbReference>
<gene>
    <name evidence="2" type="ORF">Sv326_1306</name>
</gene>
<dbReference type="Pfam" id="PF05016">
    <property type="entry name" value="ParE_toxin"/>
    <property type="match status" value="1"/>
</dbReference>
<keyword evidence="1" id="KW-1277">Toxin-antitoxin system</keyword>